<dbReference type="STRING" id="219572.A7J50_2576"/>
<feature type="chain" id="PRO_5008005285" evidence="1">
    <location>
        <begin position="26"/>
        <end position="167"/>
    </location>
</feature>
<feature type="signal peptide" evidence="1">
    <location>
        <begin position="1"/>
        <end position="25"/>
    </location>
</feature>
<dbReference type="Proteomes" id="UP000077829">
    <property type="component" value="Chromosome"/>
</dbReference>
<dbReference type="NCBIfam" id="NF041561">
    <property type="entry name" value="PraA"/>
    <property type="match status" value="1"/>
</dbReference>
<organism evidence="2 3">
    <name type="scientific">Pseudomonas antarctica</name>
    <dbReference type="NCBI Taxonomy" id="219572"/>
    <lineage>
        <taxon>Bacteria</taxon>
        <taxon>Pseudomonadati</taxon>
        <taxon>Pseudomonadota</taxon>
        <taxon>Gammaproteobacteria</taxon>
        <taxon>Pseudomonadales</taxon>
        <taxon>Pseudomonadaceae</taxon>
        <taxon>Pseudomonas</taxon>
    </lineage>
</organism>
<dbReference type="RefSeq" id="WP_064452135.1">
    <property type="nucleotide sequence ID" value="NZ_CP015600.1"/>
</dbReference>
<dbReference type="AlphaFoldDB" id="A0A172Z083"/>
<evidence type="ECO:0000256" key="1">
    <source>
        <dbReference type="SAM" id="SignalP"/>
    </source>
</evidence>
<accession>A0A172Z083</accession>
<gene>
    <name evidence="2" type="ORF">A7J50_2576</name>
</gene>
<evidence type="ECO:0000313" key="2">
    <source>
        <dbReference type="EMBL" id="ANF85975.1"/>
    </source>
</evidence>
<dbReference type="NCBIfam" id="NF041562">
    <property type="entry name" value="PraB"/>
    <property type="match status" value="1"/>
</dbReference>
<dbReference type="KEGG" id="panr:A7J50_2576"/>
<dbReference type="PATRIC" id="fig|219572.3.peg.2648"/>
<dbReference type="EMBL" id="CP015600">
    <property type="protein sequence ID" value="ANF85975.1"/>
    <property type="molecule type" value="Genomic_DNA"/>
</dbReference>
<name>A0A172Z083_9PSED</name>
<evidence type="ECO:0000313" key="3">
    <source>
        <dbReference type="Proteomes" id="UP000077829"/>
    </source>
</evidence>
<protein>
    <submittedName>
        <fullName evidence="2">Protein activator of alkane oxidation PraB</fullName>
    </submittedName>
</protein>
<proteinExistence type="predicted"/>
<sequence precursor="true">MKSLKTLVSLTALAVCMGAASMATAASISPEGPFTTTAGSIVVQSPSSFGGSVTCGITFSGNVSGGVATINNAALTGGGLCSLPTLKSIPSPGWKLTALSGAAGQVENVGYTIKKTIVLPGTDCGPSTISVAWNAATHTLTAANQALSGGCNIVSLTTTAAGLTVNP</sequence>
<dbReference type="InterPro" id="IPR048133">
    <property type="entry name" value="PraA/PraB-like"/>
</dbReference>
<keyword evidence="1" id="KW-0732">Signal</keyword>
<reference evidence="2 3" key="1">
    <citation type="submission" date="2016-05" db="EMBL/GenBank/DDBJ databases">
        <title>Complete genome sequence of Pseudomonas antarctica PAMC 27494.</title>
        <authorList>
            <person name="Lee J."/>
        </authorList>
    </citation>
    <scope>NUCLEOTIDE SEQUENCE [LARGE SCALE GENOMIC DNA]</scope>
    <source>
        <strain evidence="2 3">PAMC 27494</strain>
    </source>
</reference>